<feature type="domain" description="TonB-dependent receptor plug" evidence="14">
    <location>
        <begin position="83"/>
        <end position="178"/>
    </location>
</feature>
<keyword evidence="9 10" id="KW-0998">Cell outer membrane</keyword>
<feature type="domain" description="TonB-dependent receptor-like beta-barrel" evidence="13">
    <location>
        <begin position="258"/>
        <end position="692"/>
    </location>
</feature>
<name>A0A1G6P4F4_9GAMM</name>
<comment type="similarity">
    <text evidence="2 10 11">Belongs to the TonB-dependent receptor family.</text>
</comment>
<evidence type="ECO:0000256" key="9">
    <source>
        <dbReference type="ARBA" id="ARBA00023237"/>
    </source>
</evidence>
<reference evidence="16" key="1">
    <citation type="submission" date="2016-09" db="EMBL/GenBank/DDBJ databases">
        <authorList>
            <person name="Varghese N."/>
            <person name="Submissions S."/>
        </authorList>
    </citation>
    <scope>NUCLEOTIDE SEQUENCE [LARGE SCALE GENOMIC DNA]</scope>
    <source>
        <strain evidence="16">ANC 3699</strain>
    </source>
</reference>
<gene>
    <name evidence="15" type="ORF">SAMN05421749_1121</name>
</gene>
<dbReference type="InterPro" id="IPR010105">
    <property type="entry name" value="TonB_sidphr_rcpt"/>
</dbReference>
<dbReference type="InterPro" id="IPR037066">
    <property type="entry name" value="Plug_dom_sf"/>
</dbReference>
<dbReference type="Gene3D" id="2.170.130.10">
    <property type="entry name" value="TonB-dependent receptor, plug domain"/>
    <property type="match status" value="1"/>
</dbReference>
<keyword evidence="5 10" id="KW-0812">Transmembrane</keyword>
<evidence type="ECO:0000256" key="2">
    <source>
        <dbReference type="ARBA" id="ARBA00009810"/>
    </source>
</evidence>
<evidence type="ECO:0000259" key="14">
    <source>
        <dbReference type="Pfam" id="PF07715"/>
    </source>
</evidence>
<dbReference type="RefSeq" id="WP_378235239.1">
    <property type="nucleotide sequence ID" value="NZ_FMYK01000012.1"/>
</dbReference>
<evidence type="ECO:0000256" key="11">
    <source>
        <dbReference type="RuleBase" id="RU003357"/>
    </source>
</evidence>
<dbReference type="CDD" id="cd01347">
    <property type="entry name" value="ligand_gated_channel"/>
    <property type="match status" value="1"/>
</dbReference>
<evidence type="ECO:0000256" key="5">
    <source>
        <dbReference type="ARBA" id="ARBA00022692"/>
    </source>
</evidence>
<comment type="subcellular location">
    <subcellularLocation>
        <location evidence="1 10">Cell outer membrane</location>
        <topology evidence="1 10">Multi-pass membrane protein</topology>
    </subcellularLocation>
</comment>
<dbReference type="GO" id="GO:0038023">
    <property type="term" value="F:signaling receptor activity"/>
    <property type="evidence" value="ECO:0007669"/>
    <property type="project" value="InterPro"/>
</dbReference>
<dbReference type="GO" id="GO:0015891">
    <property type="term" value="P:siderophore transport"/>
    <property type="evidence" value="ECO:0007669"/>
    <property type="project" value="InterPro"/>
</dbReference>
<dbReference type="InterPro" id="IPR012910">
    <property type="entry name" value="Plug_dom"/>
</dbReference>
<evidence type="ECO:0000256" key="8">
    <source>
        <dbReference type="ARBA" id="ARBA00023170"/>
    </source>
</evidence>
<dbReference type="InterPro" id="IPR039426">
    <property type="entry name" value="TonB-dep_rcpt-like"/>
</dbReference>
<dbReference type="PROSITE" id="PS52016">
    <property type="entry name" value="TONB_DEPENDENT_REC_3"/>
    <property type="match status" value="1"/>
</dbReference>
<dbReference type="InterPro" id="IPR000531">
    <property type="entry name" value="Beta-barrel_TonB"/>
</dbReference>
<dbReference type="Proteomes" id="UP000242317">
    <property type="component" value="Unassembled WGS sequence"/>
</dbReference>
<sequence length="722" mass="80477">MFTLPKFQPTKLARAVHLGFMFLATTSVIYSAQSYAEESTDGQTVQTLPVITVKATESNGTTEGTGSYKAESSNTATKLALSLRETPQTVKVYTREYLDDRDIESFQELMGNITGVSAPRTDERQSVYARGFRVDYYLMDGMPSTLNLGTGDFDLGIYDRVEVVKGANGLMTGAGSPAMGLNFIRKRADSKEFKGQVSASAGSWDSYSTSADLAFPMNADGSLRGRIYAKYSDEDSFMDFYQRERKVAYGTIDYDLTDSTYLSVGAMYQDLDRDGIRWGGTPAFYTDGTRTKFDRSLTVSSDWTYWNIESTAFFANLKQKIYDDINLNVAYTNREEVVDTALLYVSGAVDKATNLSAGAISVYSSAVKNVEDNVDVYVNAPFEIAGREQEIIVGGSWNRNQQKYNRFGSIQPAYQDLAINVDALDFTDMNTTLLTPITTPHDLALTEVEQNAAYVAGRFQILDPLKIVAGARLSNWKSGEREFKNETTPYVGLVYDFLPNHTWFVSYTDIFTPQTRRDANANYLDPIVGRNYETGFKSELFDGRMNAGLSLFRIEQTNYAEAIEGTYVTVDGVQTTEQAYRGVDGVTSEGVELEVDGEINDNWGVSFGVAHFDAEDADGEEVNTNNARTTSNLFVKYKNEKWRAGAGLNYFSDISNGSGANLVEQDDYVLFNAMLGYQFDPNYSLQLNMKNILDKKYYDGIGANSMNYGEPRNTTLTFKYKF</sequence>
<evidence type="ECO:0000256" key="1">
    <source>
        <dbReference type="ARBA" id="ARBA00004571"/>
    </source>
</evidence>
<dbReference type="InterPro" id="IPR036942">
    <property type="entry name" value="Beta-barrel_TonB_sf"/>
</dbReference>
<evidence type="ECO:0000313" key="15">
    <source>
        <dbReference type="EMBL" id="SDC74317.1"/>
    </source>
</evidence>
<evidence type="ECO:0000256" key="7">
    <source>
        <dbReference type="ARBA" id="ARBA00023136"/>
    </source>
</evidence>
<keyword evidence="4 10" id="KW-1134">Transmembrane beta strand</keyword>
<dbReference type="Pfam" id="PF07715">
    <property type="entry name" value="Plug"/>
    <property type="match status" value="1"/>
</dbReference>
<keyword evidence="8 15" id="KW-0675">Receptor</keyword>
<dbReference type="Gene3D" id="2.40.170.20">
    <property type="entry name" value="TonB-dependent receptor, beta-barrel domain"/>
    <property type="match status" value="1"/>
</dbReference>
<evidence type="ECO:0000259" key="13">
    <source>
        <dbReference type="Pfam" id="PF00593"/>
    </source>
</evidence>
<dbReference type="EMBL" id="FMYK01000012">
    <property type="protein sequence ID" value="SDC74317.1"/>
    <property type="molecule type" value="Genomic_DNA"/>
</dbReference>
<proteinExistence type="inferred from homology"/>
<keyword evidence="3 10" id="KW-0813">Transport</keyword>
<evidence type="ECO:0000256" key="6">
    <source>
        <dbReference type="ARBA" id="ARBA00023077"/>
    </source>
</evidence>
<dbReference type="AlphaFoldDB" id="A0A1G6P4F4"/>
<dbReference type="GO" id="GO:0015344">
    <property type="term" value="F:siderophore uptake transmembrane transporter activity"/>
    <property type="evidence" value="ECO:0007669"/>
    <property type="project" value="TreeGrafter"/>
</dbReference>
<feature type="signal peptide" evidence="12">
    <location>
        <begin position="1"/>
        <end position="36"/>
    </location>
</feature>
<dbReference type="PANTHER" id="PTHR32552">
    <property type="entry name" value="FERRICHROME IRON RECEPTOR-RELATED"/>
    <property type="match status" value="1"/>
</dbReference>
<keyword evidence="6 11" id="KW-0798">TonB box</keyword>
<organism evidence="15 16">
    <name type="scientific">Acinetobacter marinus</name>
    <dbReference type="NCBI Taxonomy" id="281375"/>
    <lineage>
        <taxon>Bacteria</taxon>
        <taxon>Pseudomonadati</taxon>
        <taxon>Pseudomonadota</taxon>
        <taxon>Gammaproteobacteria</taxon>
        <taxon>Moraxellales</taxon>
        <taxon>Moraxellaceae</taxon>
        <taxon>Acinetobacter</taxon>
    </lineage>
</organism>
<dbReference type="NCBIfam" id="TIGR01783">
    <property type="entry name" value="TonB-siderophor"/>
    <property type="match status" value="1"/>
</dbReference>
<keyword evidence="12" id="KW-0732">Signal</keyword>
<protein>
    <submittedName>
        <fullName evidence="15">Outer-membrane receptor for ferric coprogen and ferric-rhodotorulic acid</fullName>
    </submittedName>
</protein>
<dbReference type="GO" id="GO:0009279">
    <property type="term" value="C:cell outer membrane"/>
    <property type="evidence" value="ECO:0007669"/>
    <property type="project" value="UniProtKB-SubCell"/>
</dbReference>
<evidence type="ECO:0000256" key="4">
    <source>
        <dbReference type="ARBA" id="ARBA00022452"/>
    </source>
</evidence>
<dbReference type="SUPFAM" id="SSF56935">
    <property type="entry name" value="Porins"/>
    <property type="match status" value="1"/>
</dbReference>
<keyword evidence="7 10" id="KW-0472">Membrane</keyword>
<evidence type="ECO:0000313" key="16">
    <source>
        <dbReference type="Proteomes" id="UP000242317"/>
    </source>
</evidence>
<feature type="chain" id="PRO_5017471297" evidence="12">
    <location>
        <begin position="37"/>
        <end position="722"/>
    </location>
</feature>
<evidence type="ECO:0000256" key="3">
    <source>
        <dbReference type="ARBA" id="ARBA00022448"/>
    </source>
</evidence>
<dbReference type="Pfam" id="PF00593">
    <property type="entry name" value="TonB_dep_Rec_b-barrel"/>
    <property type="match status" value="1"/>
</dbReference>
<accession>A0A1G6P4F4</accession>
<evidence type="ECO:0000256" key="12">
    <source>
        <dbReference type="SAM" id="SignalP"/>
    </source>
</evidence>
<keyword evidence="16" id="KW-1185">Reference proteome</keyword>
<evidence type="ECO:0000256" key="10">
    <source>
        <dbReference type="PROSITE-ProRule" id="PRU01360"/>
    </source>
</evidence>
<dbReference type="PANTHER" id="PTHR32552:SF74">
    <property type="entry name" value="HYDROXAMATE SIDEROPHORE RECEPTOR FHUE"/>
    <property type="match status" value="1"/>
</dbReference>